<evidence type="ECO:0000313" key="1">
    <source>
        <dbReference type="EMBL" id="RXI79040.1"/>
    </source>
</evidence>
<comment type="caution">
    <text evidence="1">The sequence shown here is derived from an EMBL/GenBank/DDBJ whole genome shotgun (WGS) entry which is preliminary data.</text>
</comment>
<dbReference type="AlphaFoldDB" id="A0A4Q0VJZ3"/>
<evidence type="ECO:0000313" key="2">
    <source>
        <dbReference type="Proteomes" id="UP000290602"/>
    </source>
</evidence>
<dbReference type="EMBL" id="QXIL01000006">
    <property type="protein sequence ID" value="RXI79040.1"/>
    <property type="molecule type" value="Genomic_DNA"/>
</dbReference>
<accession>A0A4Q0VJZ3</accession>
<sequence>MTGLDHRLLYNRWHRGVRGDELGAKAPKKILTEYKGEKRTLYGIAKMTDTSYPVILHRYNQGYRGDELGRDQSQNATHNLLLIDYKGKKRTLSEISKMTGLDHRLLYNRWHRGVRGDELGAKLQKAPKKILTEYKGEKRTLYRIAKMTGTSYPVILHRYNHGYRGDDLGRDQSRSAARNLHLIDYKGKQMTLYEIAKDAEVTYQTVWNRYNQGFRGTALTAKRYDLDKDDTPTEKK</sequence>
<name>A0A4Q0VJZ3_9LACO</name>
<reference evidence="1 2" key="1">
    <citation type="submission" date="2018-08" db="EMBL/GenBank/DDBJ databases">
        <title>Lactobacillus suantsai sp. nov., isolated from traditional fermented suan-tsai in Taiwan.</title>
        <authorList>
            <person name="Huang C.-H."/>
        </authorList>
    </citation>
    <scope>NUCLEOTIDE SEQUENCE [LARGE SCALE GENOMIC DNA]</scope>
    <source>
        <strain evidence="1 2">BCRC 12945</strain>
    </source>
</reference>
<proteinExistence type="predicted"/>
<keyword evidence="2" id="KW-1185">Reference proteome</keyword>
<organism evidence="1 2">
    <name type="scientific">Levilactobacillus suantsaii</name>
    <dbReference type="NCBI Taxonomy" id="2292255"/>
    <lineage>
        <taxon>Bacteria</taxon>
        <taxon>Bacillati</taxon>
        <taxon>Bacillota</taxon>
        <taxon>Bacilli</taxon>
        <taxon>Lactobacillales</taxon>
        <taxon>Lactobacillaceae</taxon>
        <taxon>Levilactobacillus</taxon>
    </lineage>
</organism>
<dbReference type="Proteomes" id="UP000290602">
    <property type="component" value="Unassembled WGS sequence"/>
</dbReference>
<protein>
    <submittedName>
        <fullName evidence="1">Uncharacterized protein</fullName>
    </submittedName>
</protein>
<gene>
    <name evidence="1" type="ORF">DXH47_04465</name>
</gene>